<dbReference type="NCBIfam" id="TIGR00797">
    <property type="entry name" value="matE"/>
    <property type="match status" value="1"/>
</dbReference>
<dbReference type="InterPro" id="IPR002528">
    <property type="entry name" value="MATE_fam"/>
</dbReference>
<keyword evidence="4" id="KW-0813">Transport</keyword>
<organism evidence="11 12">
    <name type="scientific">Candidatus Avoscillospira stercorigallinarum</name>
    <dbReference type="NCBI Taxonomy" id="2840708"/>
    <lineage>
        <taxon>Bacteria</taxon>
        <taxon>Bacillati</taxon>
        <taxon>Bacillota</taxon>
        <taxon>Clostridia</taxon>
        <taxon>Eubacteriales</taxon>
        <taxon>Oscillospiraceae</taxon>
        <taxon>Oscillospiraceae incertae sedis</taxon>
        <taxon>Candidatus Avoscillospira</taxon>
    </lineage>
</organism>
<dbReference type="PIRSF" id="PIRSF006603">
    <property type="entry name" value="DinF"/>
    <property type="match status" value="1"/>
</dbReference>
<evidence type="ECO:0000256" key="4">
    <source>
        <dbReference type="ARBA" id="ARBA00022448"/>
    </source>
</evidence>
<feature type="transmembrane region" description="Helical" evidence="10">
    <location>
        <begin position="426"/>
        <end position="449"/>
    </location>
</feature>
<keyword evidence="7 10" id="KW-1133">Transmembrane helix</keyword>
<dbReference type="InterPro" id="IPR051327">
    <property type="entry name" value="MATE_MepA_subfamily"/>
</dbReference>
<dbReference type="InterPro" id="IPR048279">
    <property type="entry name" value="MdtK-like"/>
</dbReference>
<comment type="subcellular location">
    <subcellularLocation>
        <location evidence="1">Cell membrane</location>
        <topology evidence="1">Multi-pass membrane protein</topology>
    </subcellularLocation>
</comment>
<evidence type="ECO:0000256" key="1">
    <source>
        <dbReference type="ARBA" id="ARBA00004651"/>
    </source>
</evidence>
<evidence type="ECO:0000256" key="3">
    <source>
        <dbReference type="ARBA" id="ARBA00022106"/>
    </source>
</evidence>
<gene>
    <name evidence="11" type="ORF">IAA67_05330</name>
</gene>
<dbReference type="PANTHER" id="PTHR43823">
    <property type="entry name" value="SPORULATION PROTEIN YKVU"/>
    <property type="match status" value="1"/>
</dbReference>
<evidence type="ECO:0000256" key="5">
    <source>
        <dbReference type="ARBA" id="ARBA00022475"/>
    </source>
</evidence>
<name>A0A9D0Z5Y4_9FIRM</name>
<keyword evidence="8 10" id="KW-0472">Membrane</keyword>
<reference evidence="11" key="1">
    <citation type="submission" date="2020-10" db="EMBL/GenBank/DDBJ databases">
        <authorList>
            <person name="Gilroy R."/>
        </authorList>
    </citation>
    <scope>NUCLEOTIDE SEQUENCE</scope>
    <source>
        <strain evidence="11">ChiSjej2B20-13462</strain>
    </source>
</reference>
<keyword evidence="9" id="KW-0046">Antibiotic resistance</keyword>
<keyword evidence="6 10" id="KW-0812">Transmembrane</keyword>
<feature type="transmembrane region" description="Helical" evidence="10">
    <location>
        <begin position="102"/>
        <end position="126"/>
    </location>
</feature>
<feature type="transmembrane region" description="Helical" evidence="10">
    <location>
        <begin position="146"/>
        <end position="167"/>
    </location>
</feature>
<proteinExistence type="inferred from homology"/>
<dbReference type="Proteomes" id="UP000886874">
    <property type="component" value="Unassembled WGS sequence"/>
</dbReference>
<dbReference type="EMBL" id="DVFN01000080">
    <property type="protein sequence ID" value="HIQ69732.1"/>
    <property type="molecule type" value="Genomic_DNA"/>
</dbReference>
<dbReference type="Pfam" id="PF01554">
    <property type="entry name" value="MatE"/>
    <property type="match status" value="2"/>
</dbReference>
<feature type="transmembrane region" description="Helical" evidence="10">
    <location>
        <begin position="204"/>
        <end position="225"/>
    </location>
</feature>
<accession>A0A9D0Z5Y4</accession>
<dbReference type="GO" id="GO:0046677">
    <property type="term" value="P:response to antibiotic"/>
    <property type="evidence" value="ECO:0007669"/>
    <property type="project" value="UniProtKB-KW"/>
</dbReference>
<keyword evidence="5" id="KW-1003">Cell membrane</keyword>
<feature type="transmembrane region" description="Helical" evidence="10">
    <location>
        <begin position="329"/>
        <end position="355"/>
    </location>
</feature>
<feature type="transmembrane region" description="Helical" evidence="10">
    <location>
        <begin position="397"/>
        <end position="420"/>
    </location>
</feature>
<evidence type="ECO:0000256" key="6">
    <source>
        <dbReference type="ARBA" id="ARBA00022692"/>
    </source>
</evidence>
<evidence type="ECO:0000256" key="7">
    <source>
        <dbReference type="ARBA" id="ARBA00022989"/>
    </source>
</evidence>
<protein>
    <recommendedName>
        <fullName evidence="3">Multidrug export protein MepA</fullName>
    </recommendedName>
</protein>
<evidence type="ECO:0000256" key="8">
    <source>
        <dbReference type="ARBA" id="ARBA00023136"/>
    </source>
</evidence>
<dbReference type="AlphaFoldDB" id="A0A9D0Z5Y4"/>
<sequence length="466" mass="50746">MILKQTPSKDVSAQLAAAPVTPLLLKLAIPTILAQLVNLLYNIVDRIYIGHMPVVGDIALTGVGICFPVIYLLSAFAALIGQGGAPRAAIAMGRGDNNEAERILGTCFTSLIVTALLLTAAFQLWGEDLLWLFGASEDTIGYALPYMRIYAVGSLFVMMALGMNLFITTQGYTTFSMITVVLGAALNIILDPVFIYAFDMGVAGAAWATILSQAVSAAFAVAFFFGKRTKLRLKRAYLLPSLKLLGPILALGLAPFVMQSTEAILNVAFNSSLQKYGGDVPVGCMTVSATIMQMFWLPSQGIGQGAQPILSYNFGAGNMERVRKAFTTMLVVSAVFICAGWAAVMLFPTFFIRIFNDSPALLEMGSWTLRVYLATFFLMSIQMSIQQVFVSLGRARSAVFVACVRKVILLIPLIYILPHFFEDKVFAVFLAEPVSDFLSVLTATVFFFATMRKTLWPKSEQKEHAQ</sequence>
<comment type="caution">
    <text evidence="11">The sequence shown here is derived from an EMBL/GenBank/DDBJ whole genome shotgun (WGS) entry which is preliminary data.</text>
</comment>
<feature type="transmembrane region" description="Helical" evidence="10">
    <location>
        <begin position="174"/>
        <end position="198"/>
    </location>
</feature>
<feature type="transmembrane region" description="Helical" evidence="10">
    <location>
        <begin position="367"/>
        <end position="385"/>
    </location>
</feature>
<comment type="similarity">
    <text evidence="2">Belongs to the multi antimicrobial extrusion (MATE) (TC 2.A.66.1) family. MepA subfamily.</text>
</comment>
<dbReference type="InterPro" id="IPR045070">
    <property type="entry name" value="MATE_MepA-like"/>
</dbReference>
<feature type="transmembrane region" description="Helical" evidence="10">
    <location>
        <begin position="58"/>
        <end position="81"/>
    </location>
</feature>
<dbReference type="GO" id="GO:0042910">
    <property type="term" value="F:xenobiotic transmembrane transporter activity"/>
    <property type="evidence" value="ECO:0007669"/>
    <property type="project" value="InterPro"/>
</dbReference>
<dbReference type="PANTHER" id="PTHR43823:SF3">
    <property type="entry name" value="MULTIDRUG EXPORT PROTEIN MEPA"/>
    <property type="match status" value="1"/>
</dbReference>
<evidence type="ECO:0000256" key="2">
    <source>
        <dbReference type="ARBA" id="ARBA00008417"/>
    </source>
</evidence>
<evidence type="ECO:0000256" key="9">
    <source>
        <dbReference type="ARBA" id="ARBA00023251"/>
    </source>
</evidence>
<evidence type="ECO:0000313" key="11">
    <source>
        <dbReference type="EMBL" id="HIQ69732.1"/>
    </source>
</evidence>
<dbReference type="GO" id="GO:0005886">
    <property type="term" value="C:plasma membrane"/>
    <property type="evidence" value="ECO:0007669"/>
    <property type="project" value="UniProtKB-SubCell"/>
</dbReference>
<evidence type="ECO:0000256" key="10">
    <source>
        <dbReference type="SAM" id="Phobius"/>
    </source>
</evidence>
<reference evidence="11" key="2">
    <citation type="journal article" date="2021" name="PeerJ">
        <title>Extensive microbial diversity within the chicken gut microbiome revealed by metagenomics and culture.</title>
        <authorList>
            <person name="Gilroy R."/>
            <person name="Ravi A."/>
            <person name="Getino M."/>
            <person name="Pursley I."/>
            <person name="Horton D.L."/>
            <person name="Alikhan N.F."/>
            <person name="Baker D."/>
            <person name="Gharbi K."/>
            <person name="Hall N."/>
            <person name="Watson M."/>
            <person name="Adriaenssens E.M."/>
            <person name="Foster-Nyarko E."/>
            <person name="Jarju S."/>
            <person name="Secka A."/>
            <person name="Antonio M."/>
            <person name="Oren A."/>
            <person name="Chaudhuri R.R."/>
            <person name="La Ragione R."/>
            <person name="Hildebrand F."/>
            <person name="Pallen M.J."/>
        </authorList>
    </citation>
    <scope>NUCLEOTIDE SEQUENCE</scope>
    <source>
        <strain evidence="11">ChiSjej2B20-13462</strain>
    </source>
</reference>
<dbReference type="GO" id="GO:0015297">
    <property type="term" value="F:antiporter activity"/>
    <property type="evidence" value="ECO:0007669"/>
    <property type="project" value="InterPro"/>
</dbReference>
<evidence type="ECO:0000313" key="12">
    <source>
        <dbReference type="Proteomes" id="UP000886874"/>
    </source>
</evidence>
<dbReference type="CDD" id="cd13143">
    <property type="entry name" value="MATE_MepA_like"/>
    <property type="match status" value="1"/>
</dbReference>